<dbReference type="InterPro" id="IPR036108">
    <property type="entry name" value="4pyrrol_syn_uPrphyn_synt_sf"/>
</dbReference>
<comment type="caution">
    <text evidence="11">The sequence shown here is derived from an EMBL/GenBank/DDBJ whole genome shotgun (WGS) entry which is preliminary data.</text>
</comment>
<comment type="pathway">
    <text evidence="1 9">Porphyrin-containing compound metabolism; protoporphyrin-IX biosynthesis; coproporphyrinogen-III from 5-aminolevulinate: step 3/4.</text>
</comment>
<dbReference type="PANTHER" id="PTHR38042">
    <property type="entry name" value="UROPORPHYRINOGEN-III SYNTHASE, CHLOROPLASTIC"/>
    <property type="match status" value="1"/>
</dbReference>
<name>A0ABY6TJB5_9PAST</name>
<evidence type="ECO:0000256" key="4">
    <source>
        <dbReference type="ARBA" id="ARBA00023239"/>
    </source>
</evidence>
<evidence type="ECO:0000313" key="12">
    <source>
        <dbReference type="Proteomes" id="UP000308167"/>
    </source>
</evidence>
<evidence type="ECO:0000259" key="10">
    <source>
        <dbReference type="Pfam" id="PF02602"/>
    </source>
</evidence>
<evidence type="ECO:0000256" key="1">
    <source>
        <dbReference type="ARBA" id="ARBA00004772"/>
    </source>
</evidence>
<dbReference type="InterPro" id="IPR003754">
    <property type="entry name" value="4pyrrol_synth_uPrphyn_synth"/>
</dbReference>
<dbReference type="SUPFAM" id="SSF69618">
    <property type="entry name" value="HemD-like"/>
    <property type="match status" value="1"/>
</dbReference>
<dbReference type="Gene3D" id="3.40.50.10090">
    <property type="match status" value="2"/>
</dbReference>
<evidence type="ECO:0000256" key="5">
    <source>
        <dbReference type="ARBA" id="ARBA00023244"/>
    </source>
</evidence>
<dbReference type="CDD" id="cd06578">
    <property type="entry name" value="HemD"/>
    <property type="match status" value="1"/>
</dbReference>
<protein>
    <recommendedName>
        <fullName evidence="7 9">Uroporphyrinogen-III synthase</fullName>
        <ecNumber evidence="3 9">4.2.1.75</ecNumber>
    </recommendedName>
</protein>
<dbReference type="RefSeq" id="WP_135709087.1">
    <property type="nucleotide sequence ID" value="NZ_CABFKI010000001.1"/>
</dbReference>
<evidence type="ECO:0000256" key="2">
    <source>
        <dbReference type="ARBA" id="ARBA00008133"/>
    </source>
</evidence>
<dbReference type="GeneID" id="86154628"/>
<keyword evidence="5 9" id="KW-0627">Porphyrin biosynthesis</keyword>
<dbReference type="Pfam" id="PF02602">
    <property type="entry name" value="HEM4"/>
    <property type="match status" value="1"/>
</dbReference>
<evidence type="ECO:0000313" key="11">
    <source>
        <dbReference type="EMBL" id="VTU05888.1"/>
    </source>
</evidence>
<sequence>MAVLVTRPDAQGSELVDTLNKAGIAAIHLPLFNIVAGRELNELPNKVNQLKAGDVIFAVSKNAVKFSAETLKSIGFHWRNDVQYFAVGQSSAEYFAGKAEQAVIYPFGQENSEGLLNLPELQQLNGKTVLILRGNGGRELFPEQAVLRGANVEIIECYQRVPIEYARVEQTDLCKRAGVSTMVVTSAEILKALIDFVPREEHDWLKSCRLVTVSRRIANLAIKCGWKLEQIVISPRADNASLVQTLVQTRP</sequence>
<dbReference type="Proteomes" id="UP000308167">
    <property type="component" value="Unassembled WGS sequence"/>
</dbReference>
<reference evidence="11 12" key="1">
    <citation type="submission" date="2019-05" db="EMBL/GenBank/DDBJ databases">
        <authorList>
            <consortium name="Pathogen Informatics"/>
        </authorList>
    </citation>
    <scope>NUCLEOTIDE SEQUENCE [LARGE SCALE GENOMIC DNA]</scope>
    <source>
        <strain evidence="11 12">NM319</strain>
    </source>
</reference>
<evidence type="ECO:0000256" key="8">
    <source>
        <dbReference type="ARBA" id="ARBA00048617"/>
    </source>
</evidence>
<dbReference type="EC" id="4.2.1.75" evidence="3 9"/>
<dbReference type="InterPro" id="IPR039793">
    <property type="entry name" value="UROS/Hem4"/>
</dbReference>
<evidence type="ECO:0000256" key="7">
    <source>
        <dbReference type="ARBA" id="ARBA00040167"/>
    </source>
</evidence>
<keyword evidence="12" id="KW-1185">Reference proteome</keyword>
<comment type="catalytic activity">
    <reaction evidence="8 9">
        <text>hydroxymethylbilane = uroporphyrinogen III + H2O</text>
        <dbReference type="Rhea" id="RHEA:18965"/>
        <dbReference type="ChEBI" id="CHEBI:15377"/>
        <dbReference type="ChEBI" id="CHEBI:57308"/>
        <dbReference type="ChEBI" id="CHEBI:57845"/>
        <dbReference type="EC" id="4.2.1.75"/>
    </reaction>
</comment>
<organism evidence="11 12">
    <name type="scientific">Actinobacillus porcinus</name>
    <dbReference type="NCBI Taxonomy" id="51048"/>
    <lineage>
        <taxon>Bacteria</taxon>
        <taxon>Pseudomonadati</taxon>
        <taxon>Pseudomonadota</taxon>
        <taxon>Gammaproteobacteria</taxon>
        <taxon>Pasteurellales</taxon>
        <taxon>Pasteurellaceae</taxon>
        <taxon>Actinobacillus</taxon>
    </lineage>
</organism>
<gene>
    <name evidence="11" type="ORF">SAMEA1410922_00221</name>
</gene>
<evidence type="ECO:0000256" key="3">
    <source>
        <dbReference type="ARBA" id="ARBA00013109"/>
    </source>
</evidence>
<evidence type="ECO:0000256" key="6">
    <source>
        <dbReference type="ARBA" id="ARBA00037589"/>
    </source>
</evidence>
<dbReference type="PANTHER" id="PTHR38042:SF1">
    <property type="entry name" value="UROPORPHYRINOGEN-III SYNTHASE, CHLOROPLASTIC"/>
    <property type="match status" value="1"/>
</dbReference>
<accession>A0ABY6TJB5</accession>
<comment type="function">
    <text evidence="6 9">Catalyzes cyclization of the linear tetrapyrrole, hydroxymethylbilane, to the macrocyclic uroporphyrinogen III.</text>
</comment>
<comment type="similarity">
    <text evidence="2 9">Belongs to the uroporphyrinogen-III synthase family.</text>
</comment>
<proteinExistence type="inferred from homology"/>
<evidence type="ECO:0000256" key="9">
    <source>
        <dbReference type="RuleBase" id="RU366031"/>
    </source>
</evidence>
<dbReference type="EMBL" id="CABFKI010000001">
    <property type="protein sequence ID" value="VTU05888.1"/>
    <property type="molecule type" value="Genomic_DNA"/>
</dbReference>
<keyword evidence="4 9" id="KW-0456">Lyase</keyword>
<feature type="domain" description="Tetrapyrrole biosynthesis uroporphyrinogen III synthase" evidence="10">
    <location>
        <begin position="14"/>
        <end position="244"/>
    </location>
</feature>